<comment type="caution">
    <text evidence="1">The sequence shown here is derived from an EMBL/GenBank/DDBJ whole genome shotgun (WGS) entry which is preliminary data.</text>
</comment>
<sequence length="190" mass="21974">MQLWRPPYSNCECCERLVPNGTIWPYLHRGIPDGCDSCPYCIALPCPVKLQQISNHVQLIKPNLKDDPDKQKKNAEFASSVFGPDIDMVRRNMQNESFVGISDAKHCGKMRALEKLLCSWVLQGEKVPLFSYLVRWHVTPLLLLLMQCHYFFLFPSEYRFSKIVALSGLQIVSMLNCYISTFFQKFSFLI</sequence>
<dbReference type="AlphaFoldDB" id="A0A978UUV4"/>
<reference evidence="1" key="1">
    <citation type="journal article" date="2021" name="Front. Plant Sci.">
        <title>Chromosome-Scale Genome Assembly for Chinese Sour Jujube and Insights Into Its Genome Evolution and Domestication Signature.</title>
        <authorList>
            <person name="Shen L.-Y."/>
            <person name="Luo H."/>
            <person name="Wang X.-L."/>
            <person name="Wang X.-M."/>
            <person name="Qiu X.-J."/>
            <person name="Liu H."/>
            <person name="Zhou S.-S."/>
            <person name="Jia K.-H."/>
            <person name="Nie S."/>
            <person name="Bao Y.-T."/>
            <person name="Zhang R.-G."/>
            <person name="Yun Q.-Z."/>
            <person name="Chai Y.-H."/>
            <person name="Lu J.-Y."/>
            <person name="Li Y."/>
            <person name="Zhao S.-W."/>
            <person name="Mao J.-F."/>
            <person name="Jia S.-G."/>
            <person name="Mao Y.-M."/>
        </authorList>
    </citation>
    <scope>NUCLEOTIDE SEQUENCE</scope>
    <source>
        <strain evidence="1">AT0</strain>
        <tissue evidence="1">Leaf</tissue>
    </source>
</reference>
<dbReference type="Proteomes" id="UP000813462">
    <property type="component" value="Unassembled WGS sequence"/>
</dbReference>
<evidence type="ECO:0000313" key="1">
    <source>
        <dbReference type="EMBL" id="KAH7518654.1"/>
    </source>
</evidence>
<name>A0A978UUV4_ZIZJJ</name>
<accession>A0A978UUV4</accession>
<proteinExistence type="predicted"/>
<organism evidence="1 2">
    <name type="scientific">Ziziphus jujuba var. spinosa</name>
    <dbReference type="NCBI Taxonomy" id="714518"/>
    <lineage>
        <taxon>Eukaryota</taxon>
        <taxon>Viridiplantae</taxon>
        <taxon>Streptophyta</taxon>
        <taxon>Embryophyta</taxon>
        <taxon>Tracheophyta</taxon>
        <taxon>Spermatophyta</taxon>
        <taxon>Magnoliopsida</taxon>
        <taxon>eudicotyledons</taxon>
        <taxon>Gunneridae</taxon>
        <taxon>Pentapetalae</taxon>
        <taxon>rosids</taxon>
        <taxon>fabids</taxon>
        <taxon>Rosales</taxon>
        <taxon>Rhamnaceae</taxon>
        <taxon>Paliureae</taxon>
        <taxon>Ziziphus</taxon>
    </lineage>
</organism>
<gene>
    <name evidence="1" type="ORF">FEM48_Zijuj09G0193900</name>
</gene>
<protein>
    <submittedName>
        <fullName evidence="1">Uncharacterized protein</fullName>
    </submittedName>
</protein>
<evidence type="ECO:0000313" key="2">
    <source>
        <dbReference type="Proteomes" id="UP000813462"/>
    </source>
</evidence>
<dbReference type="InterPro" id="IPR027417">
    <property type="entry name" value="P-loop_NTPase"/>
</dbReference>
<dbReference type="Gene3D" id="3.40.50.300">
    <property type="entry name" value="P-loop containing nucleotide triphosphate hydrolases"/>
    <property type="match status" value="1"/>
</dbReference>
<dbReference type="EMBL" id="JAEACU010000009">
    <property type="protein sequence ID" value="KAH7518654.1"/>
    <property type="molecule type" value="Genomic_DNA"/>
</dbReference>